<keyword evidence="3" id="KW-1185">Reference proteome</keyword>
<evidence type="ECO:0008006" key="4">
    <source>
        <dbReference type="Google" id="ProtNLM"/>
    </source>
</evidence>
<evidence type="ECO:0000313" key="2">
    <source>
        <dbReference type="EMBL" id="ATX78437.1"/>
    </source>
</evidence>
<proteinExistence type="predicted"/>
<feature type="chain" id="PRO_5014629321" description="Outer membrane protein beta-barrel domain-containing protein" evidence="1">
    <location>
        <begin position="24"/>
        <end position="219"/>
    </location>
</feature>
<name>A0A2K8KUN5_9GAMM</name>
<gene>
    <name evidence="2" type="ORF">REIFOR_03334</name>
</gene>
<dbReference type="RefSeq" id="WP_100258625.1">
    <property type="nucleotide sequence ID" value="NZ_CP011797.1"/>
</dbReference>
<sequence>MHYAMSVSCALMAAATLASQTSADVGVLDKYECHDHGLTGQYHCHGPADLAKLGGLVLGLDTRAQGWSTGGEELFVFAGAALNAEYTHRWLALTGSYFYLPLVSGVAGTSVDFDQSVAQQGWEAGLKLGPGVGRLGSKLYATAGWSNAELTDSGDSTNDVTLAGYYIGAGVGRNTKALSVDLIGTYRDPAAVIDYLTKQTGSRTDVVHFDIRLALGWRF</sequence>
<dbReference type="AlphaFoldDB" id="A0A2K8KUN5"/>
<dbReference type="SUPFAM" id="SSF56925">
    <property type="entry name" value="OMPA-like"/>
    <property type="match status" value="1"/>
</dbReference>
<keyword evidence="1" id="KW-0732">Signal</keyword>
<dbReference type="KEGG" id="rfo:REIFOR_03334"/>
<evidence type="ECO:0000256" key="1">
    <source>
        <dbReference type="SAM" id="SignalP"/>
    </source>
</evidence>
<dbReference type="InterPro" id="IPR011250">
    <property type="entry name" value="OMP/PagP_B-barrel"/>
</dbReference>
<feature type="signal peptide" evidence="1">
    <location>
        <begin position="1"/>
        <end position="23"/>
    </location>
</feature>
<dbReference type="Proteomes" id="UP000229757">
    <property type="component" value="Chromosome"/>
</dbReference>
<protein>
    <recommendedName>
        <fullName evidence="4">Outer membrane protein beta-barrel domain-containing protein</fullName>
    </recommendedName>
</protein>
<evidence type="ECO:0000313" key="3">
    <source>
        <dbReference type="Proteomes" id="UP000229757"/>
    </source>
</evidence>
<accession>A0A2K8KUN5</accession>
<organism evidence="2 3">
    <name type="scientific">Reinekea forsetii</name>
    <dbReference type="NCBI Taxonomy" id="1336806"/>
    <lineage>
        <taxon>Bacteria</taxon>
        <taxon>Pseudomonadati</taxon>
        <taxon>Pseudomonadota</taxon>
        <taxon>Gammaproteobacteria</taxon>
        <taxon>Oceanospirillales</taxon>
        <taxon>Saccharospirillaceae</taxon>
        <taxon>Reinekea</taxon>
    </lineage>
</organism>
<reference evidence="2 3" key="1">
    <citation type="journal article" date="2017" name="Environ. Microbiol.">
        <title>Genomic and physiological analyses of 'Reinekea forsetii' reveal a versatile opportunistic lifestyle during spring algae blooms.</title>
        <authorList>
            <person name="Avci B."/>
            <person name="Hahnke R.L."/>
            <person name="Chafee M."/>
            <person name="Fischer T."/>
            <person name="Gruber-Vodicka H."/>
            <person name="Tegetmeyer H.E."/>
            <person name="Harder J."/>
            <person name="Fuchs B.M."/>
            <person name="Amann R.I."/>
            <person name="Teeling H."/>
        </authorList>
    </citation>
    <scope>NUCLEOTIDE SEQUENCE [LARGE SCALE GENOMIC DNA]</scope>
    <source>
        <strain evidence="2 3">Hel1_31_D35</strain>
    </source>
</reference>
<dbReference type="EMBL" id="CP011797">
    <property type="protein sequence ID" value="ATX78437.1"/>
    <property type="molecule type" value="Genomic_DNA"/>
</dbReference>
<dbReference type="OrthoDB" id="5366081at2"/>